<evidence type="ECO:0000256" key="5">
    <source>
        <dbReference type="SAM" id="Phobius"/>
    </source>
</evidence>
<dbReference type="PANTHER" id="PTHR22950">
    <property type="entry name" value="AMINO ACID TRANSPORTER"/>
    <property type="match status" value="1"/>
</dbReference>
<dbReference type="PANTHER" id="PTHR22950:SF217">
    <property type="entry name" value="AMINO ACID TRANSPORTER TRANSMEMBRANE DOMAIN-CONTAINING PROTEIN"/>
    <property type="match status" value="1"/>
</dbReference>
<feature type="transmembrane region" description="Helical" evidence="5">
    <location>
        <begin position="285"/>
        <end position="306"/>
    </location>
</feature>
<feature type="transmembrane region" description="Helical" evidence="5">
    <location>
        <begin position="239"/>
        <end position="265"/>
    </location>
</feature>
<evidence type="ECO:0000313" key="8">
    <source>
        <dbReference type="Proteomes" id="UP000024635"/>
    </source>
</evidence>
<feature type="transmembrane region" description="Helical" evidence="5">
    <location>
        <begin position="96"/>
        <end position="117"/>
    </location>
</feature>
<dbReference type="EMBL" id="JARK01001450">
    <property type="protein sequence ID" value="EYC00566.1"/>
    <property type="molecule type" value="Genomic_DNA"/>
</dbReference>
<feature type="transmembrane region" description="Helical" evidence="5">
    <location>
        <begin position="394"/>
        <end position="413"/>
    </location>
</feature>
<evidence type="ECO:0000256" key="4">
    <source>
        <dbReference type="ARBA" id="ARBA00023136"/>
    </source>
</evidence>
<dbReference type="Proteomes" id="UP000024635">
    <property type="component" value="Unassembled WGS sequence"/>
</dbReference>
<keyword evidence="4 5" id="KW-0472">Membrane</keyword>
<dbReference type="Pfam" id="PF01490">
    <property type="entry name" value="Aa_trans"/>
    <property type="match status" value="2"/>
</dbReference>
<dbReference type="OrthoDB" id="1684102at2759"/>
<feature type="transmembrane region" description="Helical" evidence="5">
    <location>
        <begin position="327"/>
        <end position="350"/>
    </location>
</feature>
<dbReference type="AlphaFoldDB" id="A0A016TD09"/>
<feature type="transmembrane region" description="Helical" evidence="5">
    <location>
        <begin position="158"/>
        <end position="178"/>
    </location>
</feature>
<reference evidence="8" key="1">
    <citation type="journal article" date="2015" name="Nat. Genet.">
        <title>The genome and transcriptome of the zoonotic hookworm Ancylostoma ceylanicum identify infection-specific gene families.</title>
        <authorList>
            <person name="Schwarz E.M."/>
            <person name="Hu Y."/>
            <person name="Antoshechkin I."/>
            <person name="Miller M.M."/>
            <person name="Sternberg P.W."/>
            <person name="Aroian R.V."/>
        </authorList>
    </citation>
    <scope>NUCLEOTIDE SEQUENCE</scope>
    <source>
        <strain evidence="8">HY135</strain>
    </source>
</reference>
<dbReference type="InterPro" id="IPR013057">
    <property type="entry name" value="AA_transpt_TM"/>
</dbReference>
<feature type="transmembrane region" description="Helical" evidence="5">
    <location>
        <begin position="68"/>
        <end position="90"/>
    </location>
</feature>
<comment type="caution">
    <text evidence="7">The sequence shown here is derived from an EMBL/GenBank/DDBJ whole genome shotgun (WGS) entry which is preliminary data.</text>
</comment>
<comment type="subcellular location">
    <subcellularLocation>
        <location evidence="1">Membrane</location>
        <topology evidence="1">Multi-pass membrane protein</topology>
    </subcellularLocation>
</comment>
<evidence type="ECO:0000259" key="6">
    <source>
        <dbReference type="Pfam" id="PF01490"/>
    </source>
</evidence>
<evidence type="ECO:0000256" key="2">
    <source>
        <dbReference type="ARBA" id="ARBA00022692"/>
    </source>
</evidence>
<keyword evidence="3 5" id="KW-1133">Transmembrane helix</keyword>
<accession>A0A016TD09</accession>
<name>A0A016TD09_9BILA</name>
<keyword evidence="2 5" id="KW-0812">Transmembrane</keyword>
<organism evidence="7 8">
    <name type="scientific">Ancylostoma ceylanicum</name>
    <dbReference type="NCBI Taxonomy" id="53326"/>
    <lineage>
        <taxon>Eukaryota</taxon>
        <taxon>Metazoa</taxon>
        <taxon>Ecdysozoa</taxon>
        <taxon>Nematoda</taxon>
        <taxon>Chromadorea</taxon>
        <taxon>Rhabditida</taxon>
        <taxon>Rhabditina</taxon>
        <taxon>Rhabditomorpha</taxon>
        <taxon>Strongyloidea</taxon>
        <taxon>Ancylostomatidae</taxon>
        <taxon>Ancylostomatinae</taxon>
        <taxon>Ancylostoma</taxon>
    </lineage>
</organism>
<gene>
    <name evidence="7" type="primary">Acey_s0114.g418</name>
    <name evidence="7" type="ORF">Y032_0114g418</name>
</gene>
<dbReference type="GO" id="GO:0005774">
    <property type="term" value="C:vacuolar membrane"/>
    <property type="evidence" value="ECO:0007669"/>
    <property type="project" value="TreeGrafter"/>
</dbReference>
<protein>
    <recommendedName>
        <fullName evidence="6">Amino acid transporter transmembrane domain-containing protein</fullName>
    </recommendedName>
</protein>
<evidence type="ECO:0000256" key="3">
    <source>
        <dbReference type="ARBA" id="ARBA00022989"/>
    </source>
</evidence>
<sequence length="429" mass="47564">MVPLAVVHNDWTSARRDQPSEPALGLPKMTFKLAVVEDFDRKMPEKFDENANEKLSTKSPKTKKISTTFALINLMKGMVGPGCFALPMAFKQAGLWAAFGIDFLLGIVSAICMIKLVKCAQYLCERNKCGKLDYGQLAQEAFATGWRPLARFRYVARWFVNSCLIFLQLGICSVFYIFVVDHAKEELTSAEHIPTSKLPAVTDFNGVVLSAGSILYALEGQAMVLPLENKMKHPKDMGGLTGVLVTGVSLVTLIYAGTGFYGYITYGDSVEASITLNLSNSPLNISVKVMLLCVVYSGFLIQQYPLVEMLWPLAKRPLRERGVRRAYIITLEYGFRYSIVFIALGLSWLIPNLEEIIPLVGVTSGMLLALVLPSVIEIVVFFKEWRTNHSTLKFCILLGLDCFYAALGLFFVVTGLQANIQDLIHGIPD</sequence>
<feature type="transmembrane region" description="Helical" evidence="5">
    <location>
        <begin position="198"/>
        <end position="218"/>
    </location>
</feature>
<evidence type="ECO:0000313" key="7">
    <source>
        <dbReference type="EMBL" id="EYC00566.1"/>
    </source>
</evidence>
<proteinExistence type="predicted"/>
<keyword evidence="8" id="KW-1185">Reference proteome</keyword>
<feature type="transmembrane region" description="Helical" evidence="5">
    <location>
        <begin position="356"/>
        <end position="382"/>
    </location>
</feature>
<dbReference type="GO" id="GO:0015179">
    <property type="term" value="F:L-amino acid transmembrane transporter activity"/>
    <property type="evidence" value="ECO:0007669"/>
    <property type="project" value="TreeGrafter"/>
</dbReference>
<evidence type="ECO:0000256" key="1">
    <source>
        <dbReference type="ARBA" id="ARBA00004141"/>
    </source>
</evidence>
<feature type="domain" description="Amino acid transporter transmembrane" evidence="6">
    <location>
        <begin position="188"/>
        <end position="414"/>
    </location>
</feature>
<feature type="domain" description="Amino acid transporter transmembrane" evidence="6">
    <location>
        <begin position="64"/>
        <end position="182"/>
    </location>
</feature>